<keyword evidence="3" id="KW-1185">Reference proteome</keyword>
<dbReference type="AlphaFoldDB" id="A0A934PW76"/>
<dbReference type="Pfam" id="PF01963">
    <property type="entry name" value="TraB_PrgY_gumN"/>
    <property type="match status" value="1"/>
</dbReference>
<organism evidence="2 3">
    <name type="scientific">Mucilaginibacter segetis</name>
    <dbReference type="NCBI Taxonomy" id="2793071"/>
    <lineage>
        <taxon>Bacteria</taxon>
        <taxon>Pseudomonadati</taxon>
        <taxon>Bacteroidota</taxon>
        <taxon>Sphingobacteriia</taxon>
        <taxon>Sphingobacteriales</taxon>
        <taxon>Sphingobacteriaceae</taxon>
        <taxon>Mucilaginibacter</taxon>
    </lineage>
</organism>
<evidence type="ECO:0000313" key="2">
    <source>
        <dbReference type="EMBL" id="MBK0380802.1"/>
    </source>
</evidence>
<gene>
    <name evidence="2" type="ORF">I5M19_15870</name>
</gene>
<accession>A0A934PW76</accession>
<dbReference type="InterPro" id="IPR002816">
    <property type="entry name" value="TraB/PrgY/GumN_fam"/>
</dbReference>
<feature type="transmembrane region" description="Helical" evidence="1">
    <location>
        <begin position="12"/>
        <end position="32"/>
    </location>
</feature>
<dbReference type="EMBL" id="JAEHFW010000003">
    <property type="protein sequence ID" value="MBK0380802.1"/>
    <property type="molecule type" value="Genomic_DNA"/>
</dbReference>
<dbReference type="PANTHER" id="PTHR40590:SF1">
    <property type="entry name" value="CYTOPLASMIC PROTEIN"/>
    <property type="match status" value="1"/>
</dbReference>
<evidence type="ECO:0000313" key="3">
    <source>
        <dbReference type="Proteomes" id="UP000613193"/>
    </source>
</evidence>
<dbReference type="InterPro" id="IPR047111">
    <property type="entry name" value="YbaP-like"/>
</dbReference>
<proteinExistence type="predicted"/>
<name>A0A934PW76_9SPHI</name>
<sequence length="311" mass="34717">MKAAKHIIHTRTLKAGISIAVILFMGMLLPAICSAQQVKSKPGLFYAVTGNGLKDTSYLFGTFHLVKSGYMSQLPHVQQALQKSKGVVVETLIDSAKLPQLQAMSFLKDKTLSSMLDKPFSDSLDAELKNTLGMGLAQLDKFKPISITVTLSMIYIQQNKPPVLNNYDGAPLDIYFADYGKQHAKMVTPFETAEEQMDILFNKTSDAEQIIDLKRFIRHKDEMRTLGNEEVDAWVGNDLDKLQYLYDNYSDAVGNLDYLLKNRNLKWMTVLPALLQKQGQFVGVGALHLSGPDGLVEQLRKKGYTVTPLKL</sequence>
<keyword evidence="1" id="KW-0472">Membrane</keyword>
<protein>
    <submittedName>
        <fullName evidence="2">TraB/GumN family protein</fullName>
    </submittedName>
</protein>
<dbReference type="CDD" id="cd14789">
    <property type="entry name" value="Tiki"/>
    <property type="match status" value="1"/>
</dbReference>
<keyword evidence="1" id="KW-1133">Transmembrane helix</keyword>
<comment type="caution">
    <text evidence="2">The sequence shown here is derived from an EMBL/GenBank/DDBJ whole genome shotgun (WGS) entry which is preliminary data.</text>
</comment>
<keyword evidence="1" id="KW-0812">Transmembrane</keyword>
<dbReference type="RefSeq" id="WP_200067338.1">
    <property type="nucleotide sequence ID" value="NZ_JAEHFW010000003.1"/>
</dbReference>
<dbReference type="Proteomes" id="UP000613193">
    <property type="component" value="Unassembled WGS sequence"/>
</dbReference>
<evidence type="ECO:0000256" key="1">
    <source>
        <dbReference type="SAM" id="Phobius"/>
    </source>
</evidence>
<reference evidence="2" key="1">
    <citation type="submission" date="2020-12" db="EMBL/GenBank/DDBJ databases">
        <title>Bacterial novel species Mucilaginibacter sp. SD-g isolated from soil.</title>
        <authorList>
            <person name="Jung H.-Y."/>
        </authorList>
    </citation>
    <scope>NUCLEOTIDE SEQUENCE</scope>
    <source>
        <strain evidence="2">SD-g</strain>
    </source>
</reference>
<dbReference type="PANTHER" id="PTHR40590">
    <property type="entry name" value="CYTOPLASMIC PROTEIN-RELATED"/>
    <property type="match status" value="1"/>
</dbReference>